<dbReference type="EMBL" id="CAUYUJ010021207">
    <property type="protein sequence ID" value="CAK0903338.1"/>
    <property type="molecule type" value="Genomic_DNA"/>
</dbReference>
<feature type="non-terminal residue" evidence="1">
    <location>
        <position position="178"/>
    </location>
</feature>
<comment type="caution">
    <text evidence="1">The sequence shown here is derived from an EMBL/GenBank/DDBJ whole genome shotgun (WGS) entry which is preliminary data.</text>
</comment>
<feature type="non-terminal residue" evidence="1">
    <location>
        <position position="1"/>
    </location>
</feature>
<evidence type="ECO:0000313" key="1">
    <source>
        <dbReference type="EMBL" id="CAK0903338.1"/>
    </source>
</evidence>
<name>A0ABN9XWW1_9DINO</name>
<keyword evidence="2" id="KW-1185">Reference proteome</keyword>
<protein>
    <submittedName>
        <fullName evidence="1">Uncharacterized protein</fullName>
    </submittedName>
</protein>
<accession>A0ABN9XWW1</accession>
<organism evidence="1 2">
    <name type="scientific">Prorocentrum cordatum</name>
    <dbReference type="NCBI Taxonomy" id="2364126"/>
    <lineage>
        <taxon>Eukaryota</taxon>
        <taxon>Sar</taxon>
        <taxon>Alveolata</taxon>
        <taxon>Dinophyceae</taxon>
        <taxon>Prorocentrales</taxon>
        <taxon>Prorocentraceae</taxon>
        <taxon>Prorocentrum</taxon>
    </lineage>
</organism>
<evidence type="ECO:0000313" key="2">
    <source>
        <dbReference type="Proteomes" id="UP001189429"/>
    </source>
</evidence>
<gene>
    <name evidence="1" type="ORF">PCOR1329_LOCUS79679</name>
</gene>
<dbReference type="Proteomes" id="UP001189429">
    <property type="component" value="Unassembled WGS sequence"/>
</dbReference>
<proteinExistence type="predicted"/>
<reference evidence="1" key="1">
    <citation type="submission" date="2023-10" db="EMBL/GenBank/DDBJ databases">
        <authorList>
            <person name="Chen Y."/>
            <person name="Shah S."/>
            <person name="Dougan E. K."/>
            <person name="Thang M."/>
            <person name="Chan C."/>
        </authorList>
    </citation>
    <scope>NUCLEOTIDE SEQUENCE [LARGE SCALE GENOMIC DNA]</scope>
</reference>
<sequence length="178" mass="20191">HMDKRRCFAPCTSKPGKTCPPTLPRICAACSTPPLSGERLIFWQAWYWQPFAEGLVQNGERVAAKGITKATLLARHCRRGDIERDSAMPKAHFQHEAAKLNLPHSLGCWDARLAYKLRRWRQGESRHTLVQRQRESLERLGRLVAPRVAAAAWGLAWNRWCTARRFQGARACVPGLAL</sequence>